<accession>A0A368H7B0</accession>
<dbReference type="EMBL" id="JOJR01000015">
    <property type="protein sequence ID" value="RCN51220.1"/>
    <property type="molecule type" value="Genomic_DNA"/>
</dbReference>
<reference evidence="3 4" key="1">
    <citation type="submission" date="2014-10" db="EMBL/GenBank/DDBJ databases">
        <title>Draft genome of the hookworm Ancylostoma caninum.</title>
        <authorList>
            <person name="Mitreva M."/>
        </authorList>
    </citation>
    <scope>NUCLEOTIDE SEQUENCE [LARGE SCALE GENOMIC DNA]</scope>
    <source>
        <strain evidence="3 4">Baltimore</strain>
    </source>
</reference>
<protein>
    <recommendedName>
        <fullName evidence="5">Regulatory protein zeste</fullName>
    </recommendedName>
</protein>
<comment type="caution">
    <text evidence="3">The sequence shown here is derived from an EMBL/GenBank/DDBJ whole genome shotgun (WGS) entry which is preliminary data.</text>
</comment>
<sequence>MPPKRVGEDEEEWPRRKAPMFNDIEARRLITLYCENRDRYHGKLKTGVRSGETDKQILLKEWSKEISSMGFANRTKAQIEEKIRNEVKKVQKHLRAQKEKRAGIRGGLGPRLPRLASYLEPLAKLLEGKPEERMVAEIEEDMPSSQAVEMIEGDSSDFDCTLFDEDRKPTQSELLAKLAEGATPTKCDASCSKQNPVPSPELAVVSEEGAAEKDKETSEVVDCDMLSLFTIQRSALLEEEMKLAKLKQEEVSIRLEEAKVLLELRRIELERAKLELDRLRAATAERDSPAPTPPSSANQNPNCYNE</sequence>
<keyword evidence="4" id="KW-1185">Reference proteome</keyword>
<gene>
    <name evidence="3" type="ORF">ANCCAN_02581</name>
</gene>
<feature type="coiled-coil region" evidence="1">
    <location>
        <begin position="255"/>
        <end position="282"/>
    </location>
</feature>
<evidence type="ECO:0000256" key="2">
    <source>
        <dbReference type="SAM" id="MobiDB-lite"/>
    </source>
</evidence>
<evidence type="ECO:0000313" key="3">
    <source>
        <dbReference type="EMBL" id="RCN51220.1"/>
    </source>
</evidence>
<proteinExistence type="predicted"/>
<keyword evidence="1" id="KW-0175">Coiled coil</keyword>
<dbReference type="AlphaFoldDB" id="A0A368H7B0"/>
<dbReference type="OrthoDB" id="5791247at2759"/>
<dbReference type="Proteomes" id="UP000252519">
    <property type="component" value="Unassembled WGS sequence"/>
</dbReference>
<organism evidence="3 4">
    <name type="scientific">Ancylostoma caninum</name>
    <name type="common">Dog hookworm</name>
    <dbReference type="NCBI Taxonomy" id="29170"/>
    <lineage>
        <taxon>Eukaryota</taxon>
        <taxon>Metazoa</taxon>
        <taxon>Ecdysozoa</taxon>
        <taxon>Nematoda</taxon>
        <taxon>Chromadorea</taxon>
        <taxon>Rhabditida</taxon>
        <taxon>Rhabditina</taxon>
        <taxon>Rhabditomorpha</taxon>
        <taxon>Strongyloidea</taxon>
        <taxon>Ancylostomatidae</taxon>
        <taxon>Ancylostomatinae</taxon>
        <taxon>Ancylostoma</taxon>
    </lineage>
</organism>
<name>A0A368H7B0_ANCCA</name>
<evidence type="ECO:0000256" key="1">
    <source>
        <dbReference type="SAM" id="Coils"/>
    </source>
</evidence>
<evidence type="ECO:0008006" key="5">
    <source>
        <dbReference type="Google" id="ProtNLM"/>
    </source>
</evidence>
<evidence type="ECO:0000313" key="4">
    <source>
        <dbReference type="Proteomes" id="UP000252519"/>
    </source>
</evidence>
<feature type="region of interest" description="Disordered" evidence="2">
    <location>
        <begin position="282"/>
        <end position="306"/>
    </location>
</feature>
<feature type="compositionally biased region" description="Polar residues" evidence="2">
    <location>
        <begin position="295"/>
        <end position="306"/>
    </location>
</feature>